<dbReference type="OrthoDB" id="4321404at2"/>
<dbReference type="InterPro" id="IPR010982">
    <property type="entry name" value="Lambda_DNA-bd_dom_sf"/>
</dbReference>
<dbReference type="Proteomes" id="UP000199137">
    <property type="component" value="Unassembled WGS sequence"/>
</dbReference>
<dbReference type="RefSeq" id="WP_093575728.1">
    <property type="nucleotide sequence ID" value="NZ_FOWC01000010.1"/>
</dbReference>
<dbReference type="SMART" id="SM00530">
    <property type="entry name" value="HTH_XRE"/>
    <property type="match status" value="2"/>
</dbReference>
<dbReference type="Gene3D" id="1.10.260.40">
    <property type="entry name" value="lambda repressor-like DNA-binding domains"/>
    <property type="match status" value="2"/>
</dbReference>
<dbReference type="CDD" id="cd00093">
    <property type="entry name" value="HTH_XRE"/>
    <property type="match status" value="1"/>
</dbReference>
<evidence type="ECO:0000313" key="4">
    <source>
        <dbReference type="Proteomes" id="UP000199137"/>
    </source>
</evidence>
<accession>A0A1I5XF89</accession>
<dbReference type="InterPro" id="IPR001387">
    <property type="entry name" value="Cro/C1-type_HTH"/>
</dbReference>
<evidence type="ECO:0000259" key="2">
    <source>
        <dbReference type="PROSITE" id="PS50943"/>
    </source>
</evidence>
<reference evidence="4" key="1">
    <citation type="submission" date="2016-10" db="EMBL/GenBank/DDBJ databases">
        <authorList>
            <person name="Varghese N."/>
            <person name="Submissions S."/>
        </authorList>
    </citation>
    <scope>NUCLEOTIDE SEQUENCE [LARGE SCALE GENOMIC DNA]</scope>
    <source>
        <strain evidence="4">DSM 44637</strain>
    </source>
</reference>
<dbReference type="SUPFAM" id="SSF47413">
    <property type="entry name" value="lambda repressor-like DNA-binding domains"/>
    <property type="match status" value="1"/>
</dbReference>
<evidence type="ECO:0000256" key="1">
    <source>
        <dbReference type="SAM" id="MobiDB-lite"/>
    </source>
</evidence>
<proteinExistence type="predicted"/>
<sequence length="287" mass="31950">MHETGGTSPPTGEVLDRYRADPVTARKINRLFRAIRPGGGSTEYTNKEVADRIGASDTYLGYLREGERLDPPISLARAIEEFFGAKPGYLDPDADPAIVAKVDCHLEMVEKLNRLFHTIRSGDGEREYTNKEVADRVNVSAAYIGYLRRGKRDFPTIWVAREIEKVFGVLPGYLDPGANPETVEMVERQLSMIEALRAELQLQNSLLQDQLLRLESRTADDGPPPADPQRDPAVARRTDRQLAMPEGLRAHLDVLEELREGGLSGEVVEEAALRMQSRDADDGTRPS</sequence>
<dbReference type="GO" id="GO:0003677">
    <property type="term" value="F:DNA binding"/>
    <property type="evidence" value="ECO:0007669"/>
    <property type="project" value="InterPro"/>
</dbReference>
<organism evidence="3 4">
    <name type="scientific">Amycolatopsis rubida</name>
    <dbReference type="NCBI Taxonomy" id="112413"/>
    <lineage>
        <taxon>Bacteria</taxon>
        <taxon>Bacillati</taxon>
        <taxon>Actinomycetota</taxon>
        <taxon>Actinomycetes</taxon>
        <taxon>Pseudonocardiales</taxon>
        <taxon>Pseudonocardiaceae</taxon>
        <taxon>Amycolatopsis</taxon>
    </lineage>
</organism>
<dbReference type="AlphaFoldDB" id="A0A1I5XF89"/>
<feature type="compositionally biased region" description="Basic and acidic residues" evidence="1">
    <location>
        <begin position="228"/>
        <end position="240"/>
    </location>
</feature>
<dbReference type="PROSITE" id="PS50943">
    <property type="entry name" value="HTH_CROC1"/>
    <property type="match status" value="1"/>
</dbReference>
<name>A0A1I5XF89_9PSEU</name>
<protein>
    <recommendedName>
        <fullName evidence="2">HTH cro/C1-type domain-containing protein</fullName>
    </recommendedName>
</protein>
<dbReference type="STRING" id="112413.SAMN05421854_110193"/>
<gene>
    <name evidence="3" type="ORF">SAMN05421854_110193</name>
</gene>
<feature type="domain" description="HTH cro/C1-type" evidence="2">
    <location>
        <begin position="131"/>
        <end position="174"/>
    </location>
</feature>
<dbReference type="EMBL" id="FOWC01000010">
    <property type="protein sequence ID" value="SFQ30629.1"/>
    <property type="molecule type" value="Genomic_DNA"/>
</dbReference>
<feature type="region of interest" description="Disordered" evidence="1">
    <location>
        <begin position="216"/>
        <end position="242"/>
    </location>
</feature>
<evidence type="ECO:0000313" key="3">
    <source>
        <dbReference type="EMBL" id="SFQ30629.1"/>
    </source>
</evidence>